<dbReference type="EC" id="2.7.7.7" evidence="2"/>
<evidence type="ECO:0000313" key="2">
    <source>
        <dbReference type="EMBL" id="NJC33646.1"/>
    </source>
</evidence>
<reference evidence="2 3" key="1">
    <citation type="submission" date="2020-03" db="EMBL/GenBank/DDBJ databases">
        <title>Genomic Encyclopedia of Type Strains, Phase IV (KMG-IV): sequencing the most valuable type-strain genomes for metagenomic binning, comparative biology and taxonomic classification.</title>
        <authorList>
            <person name="Goeker M."/>
        </authorList>
    </citation>
    <scope>NUCLEOTIDE SEQUENCE [LARGE SCALE GENOMIC DNA]</scope>
    <source>
        <strain evidence="2 3">DSM 27651</strain>
    </source>
</reference>
<evidence type="ECO:0000259" key="1">
    <source>
        <dbReference type="SMART" id="SM00986"/>
    </source>
</evidence>
<keyword evidence="3" id="KW-1185">Reference proteome</keyword>
<dbReference type="EMBL" id="JAATJE010000001">
    <property type="protein sequence ID" value="NJC33646.1"/>
    <property type="molecule type" value="Genomic_DNA"/>
</dbReference>
<name>A0ABX0XLK3_9SPHN</name>
<dbReference type="InterPro" id="IPR005122">
    <property type="entry name" value="Uracil-DNA_glycosylase-like"/>
</dbReference>
<evidence type="ECO:0000313" key="3">
    <source>
        <dbReference type="Proteomes" id="UP000734218"/>
    </source>
</evidence>
<protein>
    <submittedName>
        <fullName evidence="2">DNA polymerase</fullName>
        <ecNumber evidence="2">2.7.7.7</ecNumber>
    </submittedName>
</protein>
<dbReference type="InterPro" id="IPR036895">
    <property type="entry name" value="Uracil-DNA_glycosylase-like_sf"/>
</dbReference>
<dbReference type="SMART" id="SM00986">
    <property type="entry name" value="UDG"/>
    <property type="match status" value="1"/>
</dbReference>
<dbReference type="SUPFAM" id="SSF52141">
    <property type="entry name" value="Uracil-DNA glycosylase-like"/>
    <property type="match status" value="1"/>
</dbReference>
<proteinExistence type="predicted"/>
<organism evidence="2 3">
    <name type="scientific">Sphingomonas jejuensis</name>
    <dbReference type="NCBI Taxonomy" id="904715"/>
    <lineage>
        <taxon>Bacteria</taxon>
        <taxon>Pseudomonadati</taxon>
        <taxon>Pseudomonadota</taxon>
        <taxon>Alphaproteobacteria</taxon>
        <taxon>Sphingomonadales</taxon>
        <taxon>Sphingomonadaceae</taxon>
        <taxon>Sphingomonas</taxon>
    </lineage>
</organism>
<feature type="domain" description="Uracil-DNA glycosylase-like" evidence="1">
    <location>
        <begin position="85"/>
        <end position="230"/>
    </location>
</feature>
<dbReference type="Pfam" id="PF03167">
    <property type="entry name" value="UDG"/>
    <property type="match status" value="1"/>
</dbReference>
<dbReference type="GO" id="GO:0003887">
    <property type="term" value="F:DNA-directed DNA polymerase activity"/>
    <property type="evidence" value="ECO:0007669"/>
    <property type="project" value="UniProtKB-EC"/>
</dbReference>
<comment type="caution">
    <text evidence="2">The sequence shown here is derived from an EMBL/GenBank/DDBJ whole genome shotgun (WGS) entry which is preliminary data.</text>
</comment>
<keyword evidence="2" id="KW-0548">Nucleotidyltransferase</keyword>
<dbReference type="RefSeq" id="WP_167953609.1">
    <property type="nucleotide sequence ID" value="NZ_JAATJE010000001.1"/>
</dbReference>
<dbReference type="Proteomes" id="UP000734218">
    <property type="component" value="Unassembled WGS sequence"/>
</dbReference>
<gene>
    <name evidence="2" type="ORF">GGR88_001120</name>
</gene>
<dbReference type="SMART" id="SM00987">
    <property type="entry name" value="UreE_C"/>
    <property type="match status" value="1"/>
</dbReference>
<dbReference type="Gene3D" id="3.40.470.10">
    <property type="entry name" value="Uracil-DNA glycosylase-like domain"/>
    <property type="match status" value="1"/>
</dbReference>
<sequence length="238" mass="24976">MDAGGRIDTDAALSLLGWWDEAGVGAPVSEVPRDWLARKAPPSAPAATAAPAASLAGLPDTLQDFVEWRLRGDDLPDAGWGSPRIRGGSEPAALMVLVDMPEPDDGEQLMAGDVGRLFDRMLAAIGHSRETICLAAIAWARPPGGAIPPAAAERLAALARHHVALVAPKRLLLMGQATSRALLTTELSQARGSEVPVNVGSGQCEAIVTYHPRMLMKTPAAKPGAWRDLLALKRGLEA</sequence>
<accession>A0ABX0XLK3</accession>
<keyword evidence="2" id="KW-0808">Transferase</keyword>